<dbReference type="RefSeq" id="WP_290343658.1">
    <property type="nucleotide sequence ID" value="NZ_JAUHGV010000026.1"/>
</dbReference>
<dbReference type="Gene3D" id="3.40.50.1390">
    <property type="entry name" value="Resolvase, N-terminal catalytic domain"/>
    <property type="match status" value="1"/>
</dbReference>
<dbReference type="InterPro" id="IPR036162">
    <property type="entry name" value="Resolvase-like_N_sf"/>
</dbReference>
<dbReference type="Pfam" id="PF00239">
    <property type="entry name" value="Resolvase"/>
    <property type="match status" value="1"/>
</dbReference>
<evidence type="ECO:0000313" key="2">
    <source>
        <dbReference type="EMBL" id="MDN4014242.1"/>
    </source>
</evidence>
<dbReference type="EMBL" id="JAUHGV010000026">
    <property type="protein sequence ID" value="MDN4014242.1"/>
    <property type="molecule type" value="Genomic_DNA"/>
</dbReference>
<organism evidence="2 3">
    <name type="scientific">Chryseobacterium gambrini</name>
    <dbReference type="NCBI Taxonomy" id="373672"/>
    <lineage>
        <taxon>Bacteria</taxon>
        <taxon>Pseudomonadati</taxon>
        <taxon>Bacteroidota</taxon>
        <taxon>Flavobacteriia</taxon>
        <taxon>Flavobacteriales</taxon>
        <taxon>Weeksellaceae</taxon>
        <taxon>Chryseobacterium group</taxon>
        <taxon>Chryseobacterium</taxon>
    </lineage>
</organism>
<reference evidence="2" key="1">
    <citation type="submission" date="2023-06" db="EMBL/GenBank/DDBJ databases">
        <title>Two Chryseobacterium gambrini strains from China.</title>
        <authorList>
            <person name="Zeng J."/>
            <person name="Wu Y."/>
        </authorList>
    </citation>
    <scope>NUCLEOTIDE SEQUENCE</scope>
    <source>
        <strain evidence="2">SQ219</strain>
    </source>
</reference>
<dbReference type="PANTHER" id="PTHR30461:SF19">
    <property type="entry name" value="SITE-SPECIFIC RECOMBINASE RESOLVASE FAMILY"/>
    <property type="match status" value="1"/>
</dbReference>
<dbReference type="Proteomes" id="UP001225933">
    <property type="component" value="Unassembled WGS sequence"/>
</dbReference>
<dbReference type="InterPro" id="IPR050639">
    <property type="entry name" value="SSR_resolvase"/>
</dbReference>
<dbReference type="PANTHER" id="PTHR30461">
    <property type="entry name" value="DNA-INVERTASE FROM LAMBDOID PROPHAGE"/>
    <property type="match status" value="1"/>
</dbReference>
<dbReference type="AlphaFoldDB" id="A0AAJ1R674"/>
<proteinExistence type="predicted"/>
<dbReference type="PROSITE" id="PS51736">
    <property type="entry name" value="RECOMBINASES_3"/>
    <property type="match status" value="1"/>
</dbReference>
<gene>
    <name evidence="2" type="ORF">QX233_17355</name>
</gene>
<evidence type="ECO:0000259" key="1">
    <source>
        <dbReference type="PROSITE" id="PS51736"/>
    </source>
</evidence>
<dbReference type="SUPFAM" id="SSF53041">
    <property type="entry name" value="Resolvase-like"/>
    <property type="match status" value="1"/>
</dbReference>
<name>A0AAJ1R674_9FLAO</name>
<dbReference type="SMART" id="SM00857">
    <property type="entry name" value="Resolvase"/>
    <property type="match status" value="1"/>
</dbReference>
<dbReference type="GO" id="GO:0003677">
    <property type="term" value="F:DNA binding"/>
    <property type="evidence" value="ECO:0007669"/>
    <property type="project" value="InterPro"/>
</dbReference>
<evidence type="ECO:0000313" key="3">
    <source>
        <dbReference type="Proteomes" id="UP001225933"/>
    </source>
</evidence>
<feature type="domain" description="Resolvase/invertase-type recombinase catalytic" evidence="1">
    <location>
        <begin position="1"/>
        <end position="141"/>
    </location>
</feature>
<dbReference type="GO" id="GO:0000150">
    <property type="term" value="F:DNA strand exchange activity"/>
    <property type="evidence" value="ECO:0007669"/>
    <property type="project" value="InterPro"/>
</dbReference>
<sequence length="203" mass="23156">MRVKYNRVSTLGQTGNRFEADTDKYDLVLLDKVSGTVNFRDRENGRILIDLAGKSQITEIVVEEISRLGRNTRNVLETLEIFEEHGINVVVRNMGLQSRPNGEKNPIWKVIITIISSLYEQELSNLRERIAAGKLIALQRNVRFGRPTGSNENDATFINKPKNKKALEYLKKGRTLREIGKLLEMSTKTVQKVKKVAVKLDMM</sequence>
<accession>A0AAJ1R674</accession>
<protein>
    <submittedName>
        <fullName evidence="2">Recombinase family protein</fullName>
    </submittedName>
</protein>
<dbReference type="InterPro" id="IPR006119">
    <property type="entry name" value="Resolv_N"/>
</dbReference>
<comment type="caution">
    <text evidence="2">The sequence shown here is derived from an EMBL/GenBank/DDBJ whole genome shotgun (WGS) entry which is preliminary data.</text>
</comment>